<evidence type="ECO:0000259" key="1">
    <source>
        <dbReference type="PROSITE" id="PS50011"/>
    </source>
</evidence>
<dbReference type="InterPro" id="IPR008266">
    <property type="entry name" value="Tyr_kinase_AS"/>
</dbReference>
<proteinExistence type="predicted"/>
<dbReference type="STRING" id="796604.A0A2X0MP34"/>
<dbReference type="PANTHER" id="PTHR38248:SF2">
    <property type="entry name" value="FUNK1 11"/>
    <property type="match status" value="1"/>
</dbReference>
<dbReference type="Proteomes" id="UP000249464">
    <property type="component" value="Unassembled WGS sequence"/>
</dbReference>
<dbReference type="PROSITE" id="PS50011">
    <property type="entry name" value="PROTEIN_KINASE_DOM"/>
    <property type="match status" value="1"/>
</dbReference>
<dbReference type="PROSITE" id="PS00109">
    <property type="entry name" value="PROTEIN_KINASE_TYR"/>
    <property type="match status" value="1"/>
</dbReference>
<dbReference type="Pfam" id="PF17667">
    <property type="entry name" value="Pkinase_fungal"/>
    <property type="match status" value="2"/>
</dbReference>
<sequence length="588" mass="65458">MDKYFLATPSKYEAKVLEPTKQLGTEAAMREIANAIKDVTGDRRLVGCGNSGSFIKLAPDRGEQEKTPDAVILTHAAVAASPDLPFVWAQSEHPKSTEGTPPSPQRAYSQIAVAIEVKESDTKSAEARNQVLRRLHMICTTALRAHAIGVTLCGDVLQVYLVNACGVFTTSARKCGQEAVLLRRVLSHLIELDDNGLGMLASTNEVDDGFGNFVVSDKFLPPRAHDFESELGDISDLEIQELLFRRRSCTGRATSAFRVTARHAPVDPTSISLPTSATEYAMTVAWVEQSRLDDAIALRRKMHAASGIDTEGLSLSAGIYRDNFRTLPTFLGDDESFDDIGPRALEVVFHRQCYQPLNTATTTRELAQAVLGVVKGEHGNQLGHRNLYKLGYIHRDISYGNVVIDRDGVGALIDYHLAVPHDRPCNELHHRIRSGTWPYLACSILAQPNEPLGVVHERWHDIESLFYVVMESSFREPYQGNNEELVMTPKGQVIWADWNRPEAHVVYTFKVVLRRDPAYRSVLQGCAHRWTNIRLLLDILRHHCGLDNQFNNSEVAEEEAQLGELWGPSKAMSHESIISDIEQLLPLL</sequence>
<name>A0A2X0MP34_9BASI</name>
<dbReference type="InterPro" id="IPR040976">
    <property type="entry name" value="Pkinase_fungal"/>
</dbReference>
<dbReference type="GO" id="GO:0005524">
    <property type="term" value="F:ATP binding"/>
    <property type="evidence" value="ECO:0007669"/>
    <property type="project" value="InterPro"/>
</dbReference>
<protein>
    <submittedName>
        <fullName evidence="2">BQ5605_C003g02527 protein</fullName>
    </submittedName>
</protein>
<dbReference type="EMBL" id="FQNC01000042">
    <property type="protein sequence ID" value="SGY41555.1"/>
    <property type="molecule type" value="Genomic_DNA"/>
</dbReference>
<evidence type="ECO:0000313" key="2">
    <source>
        <dbReference type="EMBL" id="SGY41555.1"/>
    </source>
</evidence>
<accession>A0A2X0MP34</accession>
<feature type="domain" description="Protein kinase" evidence="1">
    <location>
        <begin position="186"/>
        <end position="531"/>
    </location>
</feature>
<dbReference type="InterPro" id="IPR000719">
    <property type="entry name" value="Prot_kinase_dom"/>
</dbReference>
<evidence type="ECO:0000313" key="3">
    <source>
        <dbReference type="Proteomes" id="UP000249464"/>
    </source>
</evidence>
<dbReference type="GO" id="GO:0004672">
    <property type="term" value="F:protein kinase activity"/>
    <property type="evidence" value="ECO:0007669"/>
    <property type="project" value="InterPro"/>
</dbReference>
<dbReference type="InterPro" id="IPR011009">
    <property type="entry name" value="Kinase-like_dom_sf"/>
</dbReference>
<dbReference type="Gene3D" id="1.10.510.10">
    <property type="entry name" value="Transferase(Phosphotransferase) domain 1"/>
    <property type="match status" value="1"/>
</dbReference>
<dbReference type="AlphaFoldDB" id="A0A2X0MP34"/>
<organism evidence="2 3">
    <name type="scientific">Microbotryum silenes-dioicae</name>
    <dbReference type="NCBI Taxonomy" id="796604"/>
    <lineage>
        <taxon>Eukaryota</taxon>
        <taxon>Fungi</taxon>
        <taxon>Dikarya</taxon>
        <taxon>Basidiomycota</taxon>
        <taxon>Pucciniomycotina</taxon>
        <taxon>Microbotryomycetes</taxon>
        <taxon>Microbotryales</taxon>
        <taxon>Microbotryaceae</taxon>
        <taxon>Microbotryum</taxon>
    </lineage>
</organism>
<keyword evidence="3" id="KW-1185">Reference proteome</keyword>
<gene>
    <name evidence="2" type="primary">BQ5605_C003g02527</name>
    <name evidence="2" type="ORF">BQ5605_C003G02527</name>
</gene>
<dbReference type="PANTHER" id="PTHR38248">
    <property type="entry name" value="FUNK1 6"/>
    <property type="match status" value="1"/>
</dbReference>
<reference evidence="2 3" key="1">
    <citation type="submission" date="2016-11" db="EMBL/GenBank/DDBJ databases">
        <authorList>
            <person name="Jaros S."/>
            <person name="Januszkiewicz K."/>
            <person name="Wedrychowicz H."/>
        </authorList>
    </citation>
    <scope>NUCLEOTIDE SEQUENCE [LARGE SCALE GENOMIC DNA]</scope>
</reference>
<dbReference type="SUPFAM" id="SSF56112">
    <property type="entry name" value="Protein kinase-like (PK-like)"/>
    <property type="match status" value="1"/>
</dbReference>